<evidence type="ECO:0000313" key="10">
    <source>
        <dbReference type="EMBL" id="OEU20727.1"/>
    </source>
</evidence>
<feature type="region of interest" description="Disordered" evidence="8">
    <location>
        <begin position="1"/>
        <end position="56"/>
    </location>
</feature>
<keyword evidence="6 7" id="KW-0012">Acyltransferase</keyword>
<feature type="compositionally biased region" description="Polar residues" evidence="8">
    <location>
        <begin position="41"/>
        <end position="50"/>
    </location>
</feature>
<dbReference type="KEGG" id="fcy:FRACYDRAFT_274281"/>
<evidence type="ECO:0000256" key="3">
    <source>
        <dbReference type="ARBA" id="ARBA00022692"/>
    </source>
</evidence>
<comment type="domain">
    <text evidence="7">The DHHC domain is required for palmitoyltransferase activity.</text>
</comment>
<dbReference type="InParanoid" id="A0A1E7FRH9"/>
<dbReference type="GO" id="GO:0019706">
    <property type="term" value="F:protein-cysteine S-palmitoyltransferase activity"/>
    <property type="evidence" value="ECO:0007669"/>
    <property type="project" value="UniProtKB-EC"/>
</dbReference>
<evidence type="ECO:0000256" key="5">
    <source>
        <dbReference type="ARBA" id="ARBA00023136"/>
    </source>
</evidence>
<dbReference type="GO" id="GO:0005783">
    <property type="term" value="C:endoplasmic reticulum"/>
    <property type="evidence" value="ECO:0007669"/>
    <property type="project" value="TreeGrafter"/>
</dbReference>
<dbReference type="PROSITE" id="PS50216">
    <property type="entry name" value="DHHC"/>
    <property type="match status" value="1"/>
</dbReference>
<dbReference type="InterPro" id="IPR039859">
    <property type="entry name" value="PFA4/ZDH16/20/ERF2-like"/>
</dbReference>
<dbReference type="InterPro" id="IPR001594">
    <property type="entry name" value="Palmitoyltrfase_DHHC"/>
</dbReference>
<evidence type="ECO:0000256" key="4">
    <source>
        <dbReference type="ARBA" id="ARBA00022989"/>
    </source>
</evidence>
<protein>
    <recommendedName>
        <fullName evidence="7">Palmitoyltransferase</fullName>
        <ecNumber evidence="7">2.3.1.225</ecNumber>
    </recommendedName>
</protein>
<comment type="catalytic activity">
    <reaction evidence="7">
        <text>L-cysteinyl-[protein] + hexadecanoyl-CoA = S-hexadecanoyl-L-cysteinyl-[protein] + CoA</text>
        <dbReference type="Rhea" id="RHEA:36683"/>
        <dbReference type="Rhea" id="RHEA-COMP:10131"/>
        <dbReference type="Rhea" id="RHEA-COMP:11032"/>
        <dbReference type="ChEBI" id="CHEBI:29950"/>
        <dbReference type="ChEBI" id="CHEBI:57287"/>
        <dbReference type="ChEBI" id="CHEBI:57379"/>
        <dbReference type="ChEBI" id="CHEBI:74151"/>
        <dbReference type="EC" id="2.3.1.225"/>
    </reaction>
</comment>
<gene>
    <name evidence="10" type="ORF">FRACYDRAFT_274281</name>
</gene>
<reference evidence="10 11" key="1">
    <citation type="submission" date="2016-09" db="EMBL/GenBank/DDBJ databases">
        <title>Extensive genetic diversity and differential bi-allelic expression allows diatom success in the polar Southern Ocean.</title>
        <authorList>
            <consortium name="DOE Joint Genome Institute"/>
            <person name="Mock T."/>
            <person name="Otillar R.P."/>
            <person name="Strauss J."/>
            <person name="Dupont C."/>
            <person name="Frickenhaus S."/>
            <person name="Maumus F."/>
            <person name="Mcmullan M."/>
            <person name="Sanges R."/>
            <person name="Schmutz J."/>
            <person name="Toseland A."/>
            <person name="Valas R."/>
            <person name="Veluchamy A."/>
            <person name="Ward B.J."/>
            <person name="Allen A."/>
            <person name="Barry K."/>
            <person name="Falciatore A."/>
            <person name="Ferrante M."/>
            <person name="Fortunato A.E."/>
            <person name="Gloeckner G."/>
            <person name="Gruber A."/>
            <person name="Hipkin R."/>
            <person name="Janech M."/>
            <person name="Kroth P."/>
            <person name="Leese F."/>
            <person name="Lindquist E."/>
            <person name="Lyon B.R."/>
            <person name="Martin J."/>
            <person name="Mayer C."/>
            <person name="Parker M."/>
            <person name="Quesneville H."/>
            <person name="Raymond J."/>
            <person name="Uhlig C."/>
            <person name="Valentin K.U."/>
            <person name="Worden A.Z."/>
            <person name="Armbrust E.V."/>
            <person name="Bowler C."/>
            <person name="Green B."/>
            <person name="Moulton V."/>
            <person name="Van Oosterhout C."/>
            <person name="Grigoriev I."/>
        </authorList>
    </citation>
    <scope>NUCLEOTIDE SEQUENCE [LARGE SCALE GENOMIC DNA]</scope>
    <source>
        <strain evidence="10 11">CCMP1102</strain>
    </source>
</reference>
<feature type="transmembrane region" description="Helical" evidence="7">
    <location>
        <begin position="142"/>
        <end position="164"/>
    </location>
</feature>
<comment type="similarity">
    <text evidence="7">Belongs to the DHHC palmitoyltransferase family.</text>
</comment>
<evidence type="ECO:0000256" key="2">
    <source>
        <dbReference type="ARBA" id="ARBA00022679"/>
    </source>
</evidence>
<feature type="compositionally biased region" description="Polar residues" evidence="8">
    <location>
        <begin position="11"/>
        <end position="33"/>
    </location>
</feature>
<dbReference type="PANTHER" id="PTHR22883:SF203">
    <property type="entry name" value="PALMITOYLTRANSFERASE"/>
    <property type="match status" value="1"/>
</dbReference>
<keyword evidence="11" id="KW-1185">Reference proteome</keyword>
<dbReference type="Proteomes" id="UP000095751">
    <property type="component" value="Unassembled WGS sequence"/>
</dbReference>
<evidence type="ECO:0000256" key="6">
    <source>
        <dbReference type="ARBA" id="ARBA00023315"/>
    </source>
</evidence>
<dbReference type="OrthoDB" id="36806at2759"/>
<name>A0A1E7FRH9_9STRA</name>
<evidence type="ECO:0000259" key="9">
    <source>
        <dbReference type="Pfam" id="PF01529"/>
    </source>
</evidence>
<dbReference type="GO" id="GO:0005794">
    <property type="term" value="C:Golgi apparatus"/>
    <property type="evidence" value="ECO:0007669"/>
    <property type="project" value="TreeGrafter"/>
</dbReference>
<dbReference type="AlphaFoldDB" id="A0A1E7FRH9"/>
<keyword evidence="3 7" id="KW-0812">Transmembrane</keyword>
<dbReference type="EMBL" id="KV784354">
    <property type="protein sequence ID" value="OEU20727.1"/>
    <property type="molecule type" value="Genomic_DNA"/>
</dbReference>
<dbReference type="EC" id="2.3.1.225" evidence="7"/>
<dbReference type="Pfam" id="PF01529">
    <property type="entry name" value="DHHC"/>
    <property type="match status" value="1"/>
</dbReference>
<evidence type="ECO:0000256" key="8">
    <source>
        <dbReference type="SAM" id="MobiDB-lite"/>
    </source>
</evidence>
<evidence type="ECO:0000256" key="1">
    <source>
        <dbReference type="ARBA" id="ARBA00004141"/>
    </source>
</evidence>
<organism evidence="10 11">
    <name type="scientific">Fragilariopsis cylindrus CCMP1102</name>
    <dbReference type="NCBI Taxonomy" id="635003"/>
    <lineage>
        <taxon>Eukaryota</taxon>
        <taxon>Sar</taxon>
        <taxon>Stramenopiles</taxon>
        <taxon>Ochrophyta</taxon>
        <taxon>Bacillariophyta</taxon>
        <taxon>Bacillariophyceae</taxon>
        <taxon>Bacillariophycidae</taxon>
        <taxon>Bacillariales</taxon>
        <taxon>Bacillariaceae</taxon>
        <taxon>Fragilariopsis</taxon>
    </lineage>
</organism>
<evidence type="ECO:0000313" key="11">
    <source>
        <dbReference type="Proteomes" id="UP000095751"/>
    </source>
</evidence>
<dbReference type="PANTHER" id="PTHR22883">
    <property type="entry name" value="ZINC FINGER DHHC DOMAIN CONTAINING PROTEIN"/>
    <property type="match status" value="1"/>
</dbReference>
<proteinExistence type="inferred from homology"/>
<feature type="transmembrane region" description="Helical" evidence="7">
    <location>
        <begin position="114"/>
        <end position="136"/>
    </location>
</feature>
<feature type="transmembrane region" description="Helical" evidence="7">
    <location>
        <begin position="230"/>
        <end position="250"/>
    </location>
</feature>
<dbReference type="GO" id="GO:0016020">
    <property type="term" value="C:membrane"/>
    <property type="evidence" value="ECO:0007669"/>
    <property type="project" value="UniProtKB-SubCell"/>
</dbReference>
<keyword evidence="4 7" id="KW-1133">Transmembrane helix</keyword>
<evidence type="ECO:0000256" key="7">
    <source>
        <dbReference type="RuleBase" id="RU079119"/>
    </source>
</evidence>
<feature type="compositionally biased region" description="Basic and acidic residues" evidence="8">
    <location>
        <begin position="1"/>
        <end position="10"/>
    </location>
</feature>
<accession>A0A1E7FRH9</accession>
<keyword evidence="5 7" id="KW-0472">Membrane</keyword>
<comment type="subcellular location">
    <subcellularLocation>
        <location evidence="1">Membrane</location>
        <topology evidence="1">Multi-pass membrane protein</topology>
    </subcellularLocation>
</comment>
<keyword evidence="2 7" id="KW-0808">Transferase</keyword>
<feature type="domain" description="Palmitoyltransferase DHHC" evidence="9">
    <location>
        <begin position="193"/>
        <end position="252"/>
    </location>
</feature>
<dbReference type="GO" id="GO:0006612">
    <property type="term" value="P:protein targeting to membrane"/>
    <property type="evidence" value="ECO:0007669"/>
    <property type="project" value="TreeGrafter"/>
</dbReference>
<sequence length="265" mass="29849">MQEFGEDTHRNSSATHDIANSKTGDNRISQPRQSQHRNDDNNQSSATATVASRRRRKKKYAVSTRWEREVAENGPINDFHRYWCCCARRLGNMFVLCERTDGSPIVVAGPCWPFCVFVTLPLILAVSAAVAYFVIINNDSPLPIWVAYIYVPVLGVVLASLFCVSCQDPGLMERVTDEEAGNGGWFWNEQVGSFRPPGALYCRECGVLIQDYDHLCPWTGTGIGRRNMMAFKLFVVGVNVLCYFSIILLYDDMKARLGKQQVYAN</sequence>